<dbReference type="CDD" id="cd09277">
    <property type="entry name" value="RNase_HI_bacteria_like"/>
    <property type="match status" value="1"/>
</dbReference>
<dbReference type="Gene3D" id="3.30.420.10">
    <property type="entry name" value="Ribonuclease H-like superfamily/Ribonuclease H"/>
    <property type="match status" value="1"/>
</dbReference>
<dbReference type="SUPFAM" id="SSF55658">
    <property type="entry name" value="L9 N-domain-like"/>
    <property type="match status" value="1"/>
</dbReference>
<protein>
    <submittedName>
        <fullName evidence="2">Ribonuclease H</fullName>
    </submittedName>
</protein>
<dbReference type="PROSITE" id="PS50879">
    <property type="entry name" value="RNASE_H_1"/>
    <property type="match status" value="1"/>
</dbReference>
<accession>A0AAW9IID2</accession>
<dbReference type="InterPro" id="IPR037056">
    <property type="entry name" value="RNase_H1_N_sf"/>
</dbReference>
<dbReference type="InterPro" id="IPR036397">
    <property type="entry name" value="RNaseH_sf"/>
</dbReference>
<dbReference type="GO" id="GO:0004523">
    <property type="term" value="F:RNA-DNA hybrid ribonuclease activity"/>
    <property type="evidence" value="ECO:0007669"/>
    <property type="project" value="InterPro"/>
</dbReference>
<dbReference type="Proteomes" id="UP001291306">
    <property type="component" value="Unassembled WGS sequence"/>
</dbReference>
<evidence type="ECO:0000313" key="3">
    <source>
        <dbReference type="Proteomes" id="UP001291306"/>
    </source>
</evidence>
<dbReference type="InterPro" id="IPR011320">
    <property type="entry name" value="RNase_H1_N"/>
</dbReference>
<dbReference type="InterPro" id="IPR002156">
    <property type="entry name" value="RNaseH_domain"/>
</dbReference>
<feature type="domain" description="RNase H type-1" evidence="1">
    <location>
        <begin position="50"/>
        <end position="181"/>
    </location>
</feature>
<gene>
    <name evidence="2" type="ORF">GNF79_17040</name>
</gene>
<feature type="non-terminal residue" evidence="2">
    <location>
        <position position="181"/>
    </location>
</feature>
<dbReference type="Pfam" id="PF01693">
    <property type="entry name" value="Cauli_VI"/>
    <property type="match status" value="1"/>
</dbReference>
<dbReference type="InterPro" id="IPR009027">
    <property type="entry name" value="Ribosomal_bL9/RNase_H1_N"/>
</dbReference>
<reference evidence="2" key="1">
    <citation type="submission" date="2019-11" db="EMBL/GenBank/DDBJ databases">
        <title>Characterization of Clostridium perfringens isolates from swine manure treated agricultural soils.</title>
        <authorList>
            <person name="Wushke S.T."/>
        </authorList>
    </citation>
    <scope>NUCLEOTIDE SEQUENCE</scope>
    <source>
        <strain evidence="2">X26</strain>
    </source>
</reference>
<dbReference type="RefSeq" id="WP_322458968.1">
    <property type="nucleotide sequence ID" value="NZ_WNVC01000623.1"/>
</dbReference>
<proteinExistence type="predicted"/>
<dbReference type="EMBL" id="WNVC01000623">
    <property type="protein sequence ID" value="MDZ5000732.1"/>
    <property type="molecule type" value="Genomic_DNA"/>
</dbReference>
<name>A0AAW9IID2_CLOPF</name>
<sequence length="181" mass="20618">WEECKKEVIGQKGAIYKSFKTEKEAIEFLSLMASGRSGSKEVRKEEETLSEKGLIIYVDGSFMLDKGNFSYGLVAINDGDVIHKDSWVGFDEEAIPLRNVSGEVLVAMKAVEFADKDNFKEVTIAFDYQGIECWALGTWKRNNKITASYHEFMKENMRNMKVKFKKIKGHSGNTYNDMADK</sequence>
<dbReference type="Pfam" id="PF00075">
    <property type="entry name" value="RNase_H"/>
    <property type="match status" value="1"/>
</dbReference>
<organism evidence="2 3">
    <name type="scientific">Clostridium perfringens</name>
    <dbReference type="NCBI Taxonomy" id="1502"/>
    <lineage>
        <taxon>Bacteria</taxon>
        <taxon>Bacillati</taxon>
        <taxon>Bacillota</taxon>
        <taxon>Clostridia</taxon>
        <taxon>Eubacteriales</taxon>
        <taxon>Clostridiaceae</taxon>
        <taxon>Clostridium</taxon>
    </lineage>
</organism>
<dbReference type="InterPro" id="IPR012337">
    <property type="entry name" value="RNaseH-like_sf"/>
</dbReference>
<feature type="non-terminal residue" evidence="2">
    <location>
        <position position="1"/>
    </location>
</feature>
<evidence type="ECO:0000259" key="1">
    <source>
        <dbReference type="PROSITE" id="PS50879"/>
    </source>
</evidence>
<comment type="caution">
    <text evidence="2">The sequence shown here is derived from an EMBL/GenBank/DDBJ whole genome shotgun (WGS) entry which is preliminary data.</text>
</comment>
<dbReference type="GO" id="GO:0003676">
    <property type="term" value="F:nucleic acid binding"/>
    <property type="evidence" value="ECO:0007669"/>
    <property type="project" value="InterPro"/>
</dbReference>
<evidence type="ECO:0000313" key="2">
    <source>
        <dbReference type="EMBL" id="MDZ5000732.1"/>
    </source>
</evidence>
<dbReference type="SUPFAM" id="SSF53098">
    <property type="entry name" value="Ribonuclease H-like"/>
    <property type="match status" value="1"/>
</dbReference>
<dbReference type="Gene3D" id="3.40.970.10">
    <property type="entry name" value="Ribonuclease H1, N-terminal domain"/>
    <property type="match status" value="1"/>
</dbReference>
<dbReference type="AlphaFoldDB" id="A0AAW9IID2"/>